<dbReference type="InterPro" id="IPR006104">
    <property type="entry name" value="Glyco_hydro_2_N"/>
</dbReference>
<dbReference type="GO" id="GO:0005990">
    <property type="term" value="P:lactose catabolic process"/>
    <property type="evidence" value="ECO:0007669"/>
    <property type="project" value="TreeGrafter"/>
</dbReference>
<dbReference type="GO" id="GO:0009341">
    <property type="term" value="C:beta-galactosidase complex"/>
    <property type="evidence" value="ECO:0007669"/>
    <property type="project" value="InterPro"/>
</dbReference>
<dbReference type="InterPro" id="IPR006103">
    <property type="entry name" value="Glyco_hydro_2_cat"/>
</dbReference>
<evidence type="ECO:0000256" key="5">
    <source>
        <dbReference type="ARBA" id="ARBA00023295"/>
    </source>
</evidence>
<evidence type="ECO:0000256" key="6">
    <source>
        <dbReference type="ARBA" id="ARBA00032230"/>
    </source>
</evidence>
<dbReference type="InterPro" id="IPR004199">
    <property type="entry name" value="B-gal_small/dom_5"/>
</dbReference>
<organism evidence="8 9">
    <name type="scientific">Rathayibacter caricis DSM 15933</name>
    <dbReference type="NCBI Taxonomy" id="1328867"/>
    <lineage>
        <taxon>Bacteria</taxon>
        <taxon>Bacillati</taxon>
        <taxon>Actinomycetota</taxon>
        <taxon>Actinomycetes</taxon>
        <taxon>Micrococcales</taxon>
        <taxon>Microbacteriaceae</taxon>
        <taxon>Rathayibacter</taxon>
    </lineage>
</organism>
<dbReference type="PRINTS" id="PR00132">
    <property type="entry name" value="GLHYDRLASE2"/>
</dbReference>
<dbReference type="EC" id="3.2.1.23" evidence="3"/>
<comment type="similarity">
    <text evidence="2">Belongs to the glycosyl hydrolase 2 family.</text>
</comment>
<dbReference type="Gene3D" id="2.60.40.10">
    <property type="entry name" value="Immunoglobulins"/>
    <property type="match status" value="2"/>
</dbReference>
<dbReference type="InterPro" id="IPR013783">
    <property type="entry name" value="Ig-like_fold"/>
</dbReference>
<dbReference type="GO" id="GO:0004565">
    <property type="term" value="F:beta-galactosidase activity"/>
    <property type="evidence" value="ECO:0007669"/>
    <property type="project" value="UniProtKB-EC"/>
</dbReference>
<dbReference type="InterPro" id="IPR011013">
    <property type="entry name" value="Gal_mutarotase_sf_dom"/>
</dbReference>
<evidence type="ECO:0000256" key="2">
    <source>
        <dbReference type="ARBA" id="ARBA00007401"/>
    </source>
</evidence>
<dbReference type="Gene3D" id="3.20.20.80">
    <property type="entry name" value="Glycosidases"/>
    <property type="match status" value="1"/>
</dbReference>
<dbReference type="SMART" id="SM01038">
    <property type="entry name" value="Bgal_small_N"/>
    <property type="match status" value="1"/>
</dbReference>
<dbReference type="Pfam" id="PF02836">
    <property type="entry name" value="Glyco_hydro_2_C"/>
    <property type="match status" value="1"/>
</dbReference>
<keyword evidence="5" id="KW-0326">Glycosidase</keyword>
<dbReference type="AlphaFoldDB" id="A0A2T4UNT1"/>
<dbReference type="Proteomes" id="UP000241085">
    <property type="component" value="Unassembled WGS sequence"/>
</dbReference>
<dbReference type="SUPFAM" id="SSF49303">
    <property type="entry name" value="beta-Galactosidase/glucuronidase domain"/>
    <property type="match status" value="2"/>
</dbReference>
<dbReference type="InterPro" id="IPR017853">
    <property type="entry name" value="GH"/>
</dbReference>
<sequence length="1008" mass="111191">MSVLQGPFDTSGLHAVNRLPISSLRRDADPVLDEGWQFQLRPSAAAADGTPWEPVTVPDLWTMRGAGGEHPHYTNVPMPFPEAFPDLPTSNPMGVYRRDIEVEGLGDQRLILRVGAAEGFLRVAVNGVNVGTSGDSHLEAEFDLTEHVVPGANVLELAVSKWSAASYLEDQDQWWQFGVSRPVSLHRVPRIRLHDAVVVSDYDSETRRGRLSVTVQTTGLRGREEPGYRARVAVLGGEHLVPVAARMPTQTLPKPSRDRRVRPPQRMPDDFMDSLSMAAAGAELPPEFRANPDAMWWVTPQLTAPGEAELELEDLDVPPWSAESPHLEDLLVELLDPDGRVVDAARWRIGFRRVRIAGRDLLVNGARILVQGVNRHDIDPTTGRIMSRERMLAELSLLKRSNVNAIRASHYPNSPEFLDLCDEIGFYVIDEADVESHAFASTLVHDPLYLTEIIERVARMVLRDRTHPCVILWSLGNESGYGPAHDAAAAWVRGTDPTRPVQYEGAVASDWYGGRAASDVVCPMYPSFASLRAYATDDRADRPLITCEYAYSQGNSTGGFAEYWELFETLPGLQGGFIWEFLEHALDPDGDGRSLYGGDFGDEPNNGATMLNGLVASDLTPKPALHEVRAVFAPLRFAASPEELHAGRIRVWNRQSFADAGALTVHLRVERSDGGSGEETMLDLPPLPAGSEARLPLPEVVLAAIHDPAALALTAIVRTGTGSLWAPEGTELALDQIVLRRPSTVLPRGIGPAVVDERGDIVDPLLRSGPRLELWRALTDNDLSAALDQRFVRSGFFCLDPIETVVSPGEEATEVSIVYRAAFGARVEHRRRISRTEDGYLFDEDVRFAKGTHDHLRVGVVFELREGFDHAEWTGFGPWENYTDRRSGALLGRWSAPIDDLAVPYLRPQENGTRSGVVDLTMTGGRGVATLSSAAPLHVNASRYSVDELESVDHWWELPVREGTVVHVDVAHRGMGTGRIGPDTTAQHRLVESRYRWQWHLLLAVGDE</sequence>
<accession>A0A2T4UNT1</accession>
<dbReference type="InterPro" id="IPR032312">
    <property type="entry name" value="LacZ_4"/>
</dbReference>
<dbReference type="InterPro" id="IPR036156">
    <property type="entry name" value="Beta-gal/glucu_dom_sf"/>
</dbReference>
<evidence type="ECO:0000256" key="3">
    <source>
        <dbReference type="ARBA" id="ARBA00012756"/>
    </source>
</evidence>
<dbReference type="SUPFAM" id="SSF51445">
    <property type="entry name" value="(Trans)glycosidases"/>
    <property type="match status" value="1"/>
</dbReference>
<dbReference type="PANTHER" id="PTHR46323:SF2">
    <property type="entry name" value="BETA-GALACTOSIDASE"/>
    <property type="match status" value="1"/>
</dbReference>
<keyword evidence="9" id="KW-1185">Reference proteome</keyword>
<dbReference type="SUPFAM" id="SSF49785">
    <property type="entry name" value="Galactose-binding domain-like"/>
    <property type="match status" value="1"/>
</dbReference>
<dbReference type="InterPro" id="IPR006101">
    <property type="entry name" value="Glyco_hydro_2"/>
</dbReference>
<reference evidence="8 9" key="1">
    <citation type="submission" date="2018-03" db="EMBL/GenBank/DDBJ databases">
        <title>Bacteriophage NCPPB3778 and a type I-E CRISPR drive the evolution of the US Biological Select Agent, Rathayibacter toxicus.</title>
        <authorList>
            <person name="Davis E.W.II."/>
            <person name="Tabima J.F."/>
            <person name="Weisberg A.J."/>
            <person name="Dantas Lopes L."/>
            <person name="Wiseman M.S."/>
            <person name="Wiseman M.S."/>
            <person name="Pupko T."/>
            <person name="Belcher M.S."/>
            <person name="Sechler A.J."/>
            <person name="Tancos M.A."/>
            <person name="Schroeder B.K."/>
            <person name="Murray T.D."/>
            <person name="Luster D.G."/>
            <person name="Schneider W.L."/>
            <person name="Rogers E."/>
            <person name="Andreote F.D."/>
            <person name="Grunwald N.J."/>
            <person name="Putnam M.L."/>
            <person name="Chang J.H."/>
        </authorList>
    </citation>
    <scope>NUCLEOTIDE SEQUENCE [LARGE SCALE GENOMIC DNA]</scope>
    <source>
        <strain evidence="8 9">DSM 15933</strain>
    </source>
</reference>
<evidence type="ECO:0000256" key="1">
    <source>
        <dbReference type="ARBA" id="ARBA00001412"/>
    </source>
</evidence>
<proteinExistence type="inferred from homology"/>
<dbReference type="Gene3D" id="2.70.98.10">
    <property type="match status" value="1"/>
</dbReference>
<evidence type="ECO:0000313" key="9">
    <source>
        <dbReference type="Proteomes" id="UP000241085"/>
    </source>
</evidence>
<name>A0A2T4UNT1_9MICO</name>
<dbReference type="PANTHER" id="PTHR46323">
    <property type="entry name" value="BETA-GALACTOSIDASE"/>
    <property type="match status" value="1"/>
</dbReference>
<dbReference type="InterPro" id="IPR014718">
    <property type="entry name" value="GH-type_carb-bd"/>
</dbReference>
<evidence type="ECO:0000259" key="7">
    <source>
        <dbReference type="SMART" id="SM01038"/>
    </source>
</evidence>
<dbReference type="Gene3D" id="2.60.120.260">
    <property type="entry name" value="Galactose-binding domain-like"/>
    <property type="match status" value="1"/>
</dbReference>
<dbReference type="GO" id="GO:0030246">
    <property type="term" value="F:carbohydrate binding"/>
    <property type="evidence" value="ECO:0007669"/>
    <property type="project" value="InterPro"/>
</dbReference>
<dbReference type="InterPro" id="IPR008979">
    <property type="entry name" value="Galactose-bd-like_sf"/>
</dbReference>
<evidence type="ECO:0000256" key="4">
    <source>
        <dbReference type="ARBA" id="ARBA00022801"/>
    </source>
</evidence>
<dbReference type="InterPro" id="IPR023230">
    <property type="entry name" value="Glyco_hydro_2_CS"/>
</dbReference>
<evidence type="ECO:0000313" key="8">
    <source>
        <dbReference type="EMBL" id="PTL71167.1"/>
    </source>
</evidence>
<dbReference type="InterPro" id="IPR050347">
    <property type="entry name" value="Bact_Beta-galactosidase"/>
</dbReference>
<dbReference type="Pfam" id="PF02837">
    <property type="entry name" value="Glyco_hydro_2_N"/>
    <property type="match status" value="1"/>
</dbReference>
<dbReference type="Pfam" id="PF02929">
    <property type="entry name" value="Bgal_small_N"/>
    <property type="match status" value="1"/>
</dbReference>
<keyword evidence="4 8" id="KW-0378">Hydrolase</keyword>
<dbReference type="EMBL" id="PZPL01000002">
    <property type="protein sequence ID" value="PTL71167.1"/>
    <property type="molecule type" value="Genomic_DNA"/>
</dbReference>
<comment type="caution">
    <text evidence="8">The sequence shown here is derived from an EMBL/GenBank/DDBJ whole genome shotgun (WGS) entry which is preliminary data.</text>
</comment>
<feature type="domain" description="Beta galactosidase small chain/" evidence="7">
    <location>
        <begin position="749"/>
        <end position="1002"/>
    </location>
</feature>
<comment type="catalytic activity">
    <reaction evidence="1">
        <text>Hydrolysis of terminal non-reducing beta-D-galactose residues in beta-D-galactosides.</text>
        <dbReference type="EC" id="3.2.1.23"/>
    </reaction>
</comment>
<dbReference type="Pfam" id="PF16353">
    <property type="entry name" value="LacZ_4"/>
    <property type="match status" value="1"/>
</dbReference>
<dbReference type="PROSITE" id="PS00719">
    <property type="entry name" value="GLYCOSYL_HYDROL_F2_1"/>
    <property type="match status" value="1"/>
</dbReference>
<gene>
    <name evidence="8" type="ORF">C1I63_18120</name>
</gene>
<dbReference type="SUPFAM" id="SSF74650">
    <property type="entry name" value="Galactose mutarotase-like"/>
    <property type="match status" value="1"/>
</dbReference>
<dbReference type="RefSeq" id="WP_107575974.1">
    <property type="nucleotide sequence ID" value="NZ_PZPL01000002.1"/>
</dbReference>
<protein>
    <recommendedName>
        <fullName evidence="3">beta-galactosidase</fullName>
        <ecNumber evidence="3">3.2.1.23</ecNumber>
    </recommendedName>
    <alternativeName>
        <fullName evidence="6">Lactase</fullName>
    </alternativeName>
</protein>